<dbReference type="Proteomes" id="UP000095392">
    <property type="component" value="Unassembled WGS sequence"/>
</dbReference>
<dbReference type="SUPFAM" id="SSF53448">
    <property type="entry name" value="Nucleotide-diphospho-sugar transferases"/>
    <property type="match status" value="1"/>
</dbReference>
<organism evidence="5 6">
    <name type="scientific">Alteromonas macleodii</name>
    <name type="common">Pseudoalteromonas macleodii</name>
    <dbReference type="NCBI Taxonomy" id="28108"/>
    <lineage>
        <taxon>Bacteria</taxon>
        <taxon>Pseudomonadati</taxon>
        <taxon>Pseudomonadota</taxon>
        <taxon>Gammaproteobacteria</taxon>
        <taxon>Alteromonadales</taxon>
        <taxon>Alteromonadaceae</taxon>
        <taxon>Alteromonas/Salinimonas group</taxon>
        <taxon>Alteromonas</taxon>
    </lineage>
</organism>
<accession>A0AB36G2K4</accession>
<evidence type="ECO:0000313" key="5">
    <source>
        <dbReference type="EMBL" id="OES34059.1"/>
    </source>
</evidence>
<dbReference type="PANTHER" id="PTHR43685:SF5">
    <property type="entry name" value="GLYCOSYLTRANSFERASE EPSE-RELATED"/>
    <property type="match status" value="1"/>
</dbReference>
<keyword evidence="2" id="KW-0328">Glycosyltransferase</keyword>
<evidence type="ECO:0000313" key="6">
    <source>
        <dbReference type="Proteomes" id="UP000095392"/>
    </source>
</evidence>
<feature type="domain" description="Glycosyltransferase 2-like" evidence="4">
    <location>
        <begin position="7"/>
        <end position="131"/>
    </location>
</feature>
<dbReference type="Gene3D" id="3.90.550.10">
    <property type="entry name" value="Spore Coat Polysaccharide Biosynthesis Protein SpsA, Chain A"/>
    <property type="match status" value="1"/>
</dbReference>
<dbReference type="InterPro" id="IPR029044">
    <property type="entry name" value="Nucleotide-diphossugar_trans"/>
</dbReference>
<dbReference type="AlphaFoldDB" id="A0AB36G2K4"/>
<evidence type="ECO:0000259" key="4">
    <source>
        <dbReference type="Pfam" id="PF00535"/>
    </source>
</evidence>
<keyword evidence="3 5" id="KW-0808">Transferase</keyword>
<dbReference type="EMBL" id="MIPY01000008">
    <property type="protein sequence ID" value="OES34059.1"/>
    <property type="molecule type" value="Genomic_DNA"/>
</dbReference>
<dbReference type="RefSeq" id="WP_069943889.1">
    <property type="nucleotide sequence ID" value="NZ_MIPW01000006.1"/>
</dbReference>
<evidence type="ECO:0000256" key="3">
    <source>
        <dbReference type="ARBA" id="ARBA00022679"/>
    </source>
</evidence>
<reference evidence="5 6" key="1">
    <citation type="submission" date="2016-09" db="EMBL/GenBank/DDBJ databases">
        <title>Draft Genome Sequence of four Alteromonas macleodii strains isolated from copper coupons and grown long-term at elevated copper levels.</title>
        <authorList>
            <person name="Cusick K."/>
            <person name="Dale J."/>
            <person name="Little B."/>
            <person name="Biffinger J."/>
        </authorList>
    </citation>
    <scope>NUCLEOTIDE SEQUENCE [LARGE SCALE GENOMIC DNA]</scope>
    <source>
        <strain evidence="5 6">KCP01</strain>
    </source>
</reference>
<sequence>MVNKVTALMTTFNASKWVEETIDSVLSQTYPNFEFLIVDDGSTDNTKLKVEGFSDPRIKFITYKENKGVGYRLDDALDLVTTPYIAKVDADDISEPNRFEEQLRFIESREADIVKCHLNYFADTDSVANSSRFTVFKTEKERAINDIASPDDINASLRQWPCFPHTTYFAKTAVLKRVRYPRLRIFEDYVLFLRLLNQGFKFDCLEKSLVKMRISDSSTTMSLSQNDFDEGLIAVIEEKSERLIACTQGKQVYVYGAGKLARSFVRHAHLLDREIVAFVDKKDGETSDVIVSETKVPIISLERYLSQTAPKALIVAAQPVRSEITSLLSSLGKKEGHDFYVLA</sequence>
<dbReference type="PANTHER" id="PTHR43685">
    <property type="entry name" value="GLYCOSYLTRANSFERASE"/>
    <property type="match status" value="1"/>
</dbReference>
<evidence type="ECO:0000256" key="1">
    <source>
        <dbReference type="ARBA" id="ARBA00006739"/>
    </source>
</evidence>
<dbReference type="GO" id="GO:0016757">
    <property type="term" value="F:glycosyltransferase activity"/>
    <property type="evidence" value="ECO:0007669"/>
    <property type="project" value="UniProtKB-KW"/>
</dbReference>
<comment type="caution">
    <text evidence="5">The sequence shown here is derived from an EMBL/GenBank/DDBJ whole genome shotgun (WGS) entry which is preliminary data.</text>
</comment>
<dbReference type="Gene3D" id="3.40.50.720">
    <property type="entry name" value="NAD(P)-binding Rossmann-like Domain"/>
    <property type="match status" value="1"/>
</dbReference>
<protein>
    <submittedName>
        <fullName evidence="5">Glycosyl transferase 2 family protein</fullName>
    </submittedName>
</protein>
<evidence type="ECO:0000256" key="2">
    <source>
        <dbReference type="ARBA" id="ARBA00022676"/>
    </source>
</evidence>
<proteinExistence type="inferred from homology"/>
<dbReference type="InterPro" id="IPR050834">
    <property type="entry name" value="Glycosyltransf_2"/>
</dbReference>
<name>A0AB36G2K4_ALTMA</name>
<keyword evidence="6" id="KW-1185">Reference proteome</keyword>
<dbReference type="InterPro" id="IPR001173">
    <property type="entry name" value="Glyco_trans_2-like"/>
</dbReference>
<dbReference type="Pfam" id="PF00535">
    <property type="entry name" value="Glycos_transf_2"/>
    <property type="match status" value="1"/>
</dbReference>
<comment type="similarity">
    <text evidence="1">Belongs to the glycosyltransferase 2 family.</text>
</comment>
<gene>
    <name evidence="5" type="ORF">BFV95_1032</name>
</gene>